<protein>
    <recommendedName>
        <fullName evidence="4">Type II secretion system protein</fullName>
    </recommendedName>
</protein>
<name>A0A0G1KG35_9BACT</name>
<sequence>MLIFFKKPAGFSLVDLLVVITITSFLTITLIRNFTTQLNIERVANVVLSDLRNTQAYAISARKYQGPLDSQPVSRCGYGVHQDQSSSQTYIIYAGPASTANCSSRAWQTSQDTPTFKTVVLDSRLEFETNPRFKDIYYEPPDPQTYIGNTQTQSQPEEVVIRKIGVTKQQCNTGNKNCIKICVYISGRVEITKTGSCP</sequence>
<keyword evidence="1" id="KW-0812">Transmembrane</keyword>
<evidence type="ECO:0000313" key="2">
    <source>
        <dbReference type="EMBL" id="KKT82508.1"/>
    </source>
</evidence>
<proteinExistence type="predicted"/>
<dbReference type="AlphaFoldDB" id="A0A0G1KG35"/>
<organism evidence="2 3">
    <name type="scientific">Candidatus Yanofskybacteria bacterium GW2011_GWA2_44_9</name>
    <dbReference type="NCBI Taxonomy" id="1619025"/>
    <lineage>
        <taxon>Bacteria</taxon>
        <taxon>Candidatus Yanofskyibacteriota</taxon>
    </lineage>
</organism>
<keyword evidence="1" id="KW-0472">Membrane</keyword>
<feature type="transmembrane region" description="Helical" evidence="1">
    <location>
        <begin position="12"/>
        <end position="31"/>
    </location>
</feature>
<dbReference type="Proteomes" id="UP000034032">
    <property type="component" value="Unassembled WGS sequence"/>
</dbReference>
<evidence type="ECO:0000313" key="3">
    <source>
        <dbReference type="Proteomes" id="UP000034032"/>
    </source>
</evidence>
<dbReference type="EMBL" id="LCJR01000005">
    <property type="protein sequence ID" value="KKT82508.1"/>
    <property type="molecule type" value="Genomic_DNA"/>
</dbReference>
<accession>A0A0G1KG35</accession>
<evidence type="ECO:0008006" key="4">
    <source>
        <dbReference type="Google" id="ProtNLM"/>
    </source>
</evidence>
<comment type="caution">
    <text evidence="2">The sequence shown here is derived from an EMBL/GenBank/DDBJ whole genome shotgun (WGS) entry which is preliminary data.</text>
</comment>
<evidence type="ECO:0000256" key="1">
    <source>
        <dbReference type="SAM" id="Phobius"/>
    </source>
</evidence>
<gene>
    <name evidence="2" type="ORF">UW79_C0005G0033</name>
</gene>
<reference evidence="2 3" key="1">
    <citation type="journal article" date="2015" name="Nature">
        <title>rRNA introns, odd ribosomes, and small enigmatic genomes across a large radiation of phyla.</title>
        <authorList>
            <person name="Brown C.T."/>
            <person name="Hug L.A."/>
            <person name="Thomas B.C."/>
            <person name="Sharon I."/>
            <person name="Castelle C.J."/>
            <person name="Singh A."/>
            <person name="Wilkins M.J."/>
            <person name="Williams K.H."/>
            <person name="Banfield J.F."/>
        </authorList>
    </citation>
    <scope>NUCLEOTIDE SEQUENCE [LARGE SCALE GENOMIC DNA]</scope>
</reference>
<keyword evidence="1" id="KW-1133">Transmembrane helix</keyword>